<protein>
    <submittedName>
        <fullName evidence="1">Uncharacterized protein</fullName>
    </submittedName>
</protein>
<sequence>MEQIRKAKGITLDKFGELFLITRKRYKVIPLLFGWKLVKEETDEKYRMRMYQQITSWRNSWR</sequence>
<accession>A0A6P1YB20</accession>
<gene>
    <name evidence="1" type="ORF">G3A45_01410</name>
</gene>
<dbReference type="EMBL" id="CP048617">
    <property type="protein sequence ID" value="QIB26082.1"/>
    <property type="molecule type" value="Genomic_DNA"/>
</dbReference>
<reference evidence="1 2" key="1">
    <citation type="submission" date="2020-02" db="EMBL/GenBank/DDBJ databases">
        <title>Thermophilic hydrogen producing bacteria, Caloranaerobacter azorensis.</title>
        <authorList>
            <person name="Baek K."/>
        </authorList>
    </citation>
    <scope>NUCLEOTIDE SEQUENCE [LARGE SCALE GENOMIC DNA]</scope>
    <source>
        <strain evidence="1 2">T3-1</strain>
    </source>
</reference>
<dbReference type="Proteomes" id="UP000464452">
    <property type="component" value="Chromosome"/>
</dbReference>
<proteinExistence type="predicted"/>
<dbReference type="RefSeq" id="WP_163234262.1">
    <property type="nucleotide sequence ID" value="NZ_CP048617.1"/>
</dbReference>
<evidence type="ECO:0000313" key="2">
    <source>
        <dbReference type="Proteomes" id="UP000464452"/>
    </source>
</evidence>
<dbReference type="AlphaFoldDB" id="A0A6P1YB20"/>
<name>A0A6P1YB20_9FIRM</name>
<evidence type="ECO:0000313" key="1">
    <source>
        <dbReference type="EMBL" id="QIB26082.1"/>
    </source>
</evidence>
<organism evidence="1 2">
    <name type="scientific">Caloranaerobacter azorensis</name>
    <dbReference type="NCBI Taxonomy" id="116090"/>
    <lineage>
        <taxon>Bacteria</taxon>
        <taxon>Bacillati</taxon>
        <taxon>Bacillota</taxon>
        <taxon>Tissierellia</taxon>
        <taxon>Tissierellales</taxon>
        <taxon>Thermohalobacteraceae</taxon>
        <taxon>Caloranaerobacter</taxon>
    </lineage>
</organism>
<dbReference type="KEGG" id="cazo:G3A45_01410"/>